<evidence type="ECO:0000313" key="2">
    <source>
        <dbReference type="EMBL" id="SLM47879.1"/>
    </source>
</evidence>
<organism evidence="2 3">
    <name type="scientific">Nitrospira japonica</name>
    <dbReference type="NCBI Taxonomy" id="1325564"/>
    <lineage>
        <taxon>Bacteria</taxon>
        <taxon>Pseudomonadati</taxon>
        <taxon>Nitrospirota</taxon>
        <taxon>Nitrospiria</taxon>
        <taxon>Nitrospirales</taxon>
        <taxon>Nitrospiraceae</taxon>
        <taxon>Nitrospira</taxon>
    </lineage>
</organism>
<evidence type="ECO:0000313" key="3">
    <source>
        <dbReference type="Proteomes" id="UP000192042"/>
    </source>
</evidence>
<gene>
    <name evidence="2" type="ORF">NSJP_1707</name>
</gene>
<sequence length="130" mass="14753">MRCTKVRSNRSLRLQTTPCNRREHLRVPANFSLMYSAQPEGRHVLVGDGTVTSLSRHGLGVRGNTPVRTGMELTLFLYLPDGQDPLFVTAAKVTWTAGHRFGVMITGMNLREQNRFRYFVAGSLHEKRDH</sequence>
<dbReference type="KEGG" id="nja:NSJP_1707"/>
<dbReference type="InterPro" id="IPR009875">
    <property type="entry name" value="PilZ_domain"/>
</dbReference>
<dbReference type="Pfam" id="PF07238">
    <property type="entry name" value="PilZ"/>
    <property type="match status" value="1"/>
</dbReference>
<dbReference type="Proteomes" id="UP000192042">
    <property type="component" value="Chromosome I"/>
</dbReference>
<dbReference type="Gene3D" id="2.40.10.220">
    <property type="entry name" value="predicted glycosyltransferase like domains"/>
    <property type="match status" value="1"/>
</dbReference>
<dbReference type="STRING" id="1325564.NSJP_1707"/>
<dbReference type="SUPFAM" id="SSF141371">
    <property type="entry name" value="PilZ domain-like"/>
    <property type="match status" value="1"/>
</dbReference>
<accession>A0A1W1I4R4</accession>
<name>A0A1W1I4R4_9BACT</name>
<dbReference type="GO" id="GO:0035438">
    <property type="term" value="F:cyclic-di-GMP binding"/>
    <property type="evidence" value="ECO:0007669"/>
    <property type="project" value="InterPro"/>
</dbReference>
<reference evidence="2 3" key="1">
    <citation type="submission" date="2017-03" db="EMBL/GenBank/DDBJ databases">
        <authorList>
            <person name="Afonso C.L."/>
            <person name="Miller P.J."/>
            <person name="Scott M.A."/>
            <person name="Spackman E."/>
            <person name="Goraichik I."/>
            <person name="Dimitrov K.M."/>
            <person name="Suarez D.L."/>
            <person name="Swayne D.E."/>
        </authorList>
    </citation>
    <scope>NUCLEOTIDE SEQUENCE [LARGE SCALE GENOMIC DNA]</scope>
    <source>
        <strain evidence="2">Genome sequencing of Nitrospira japonica strain NJ11</strain>
    </source>
</reference>
<protein>
    <recommendedName>
        <fullName evidence="1">PilZ domain-containing protein</fullName>
    </recommendedName>
</protein>
<dbReference type="EMBL" id="LT828648">
    <property type="protein sequence ID" value="SLM47879.1"/>
    <property type="molecule type" value="Genomic_DNA"/>
</dbReference>
<dbReference type="AlphaFoldDB" id="A0A1W1I4R4"/>
<dbReference type="OrthoDB" id="9808885at2"/>
<feature type="domain" description="PilZ" evidence="1">
    <location>
        <begin position="20"/>
        <end position="121"/>
    </location>
</feature>
<keyword evidence="3" id="KW-1185">Reference proteome</keyword>
<evidence type="ECO:0000259" key="1">
    <source>
        <dbReference type="Pfam" id="PF07238"/>
    </source>
</evidence>
<dbReference type="RefSeq" id="WP_080886347.1">
    <property type="nucleotide sequence ID" value="NZ_LT828648.1"/>
</dbReference>
<proteinExistence type="predicted"/>